<dbReference type="EMBL" id="BTSY01000005">
    <property type="protein sequence ID" value="GMT27434.1"/>
    <property type="molecule type" value="Genomic_DNA"/>
</dbReference>
<organism evidence="1 2">
    <name type="scientific">Pristionchus fissidentatus</name>
    <dbReference type="NCBI Taxonomy" id="1538716"/>
    <lineage>
        <taxon>Eukaryota</taxon>
        <taxon>Metazoa</taxon>
        <taxon>Ecdysozoa</taxon>
        <taxon>Nematoda</taxon>
        <taxon>Chromadorea</taxon>
        <taxon>Rhabditida</taxon>
        <taxon>Rhabditina</taxon>
        <taxon>Diplogasteromorpha</taxon>
        <taxon>Diplogasteroidea</taxon>
        <taxon>Neodiplogasteridae</taxon>
        <taxon>Pristionchus</taxon>
    </lineage>
</organism>
<dbReference type="AlphaFoldDB" id="A0AAV5W9L4"/>
<evidence type="ECO:0000313" key="2">
    <source>
        <dbReference type="Proteomes" id="UP001432322"/>
    </source>
</evidence>
<protein>
    <submittedName>
        <fullName evidence="1">Uncharacterized protein</fullName>
    </submittedName>
</protein>
<evidence type="ECO:0000313" key="1">
    <source>
        <dbReference type="EMBL" id="GMT27434.1"/>
    </source>
</evidence>
<sequence length="77" mass="8943">SHSTLLRSFPEAATKTEGFLFASLHDARMKHTVSSPHRSSSIRYSKQFELLRSNKIRILVIISELRPCIKDEEKREM</sequence>
<gene>
    <name evidence="1" type="ORF">PFISCL1PPCAC_18731</name>
</gene>
<accession>A0AAV5W9L4</accession>
<reference evidence="1" key="1">
    <citation type="submission" date="2023-10" db="EMBL/GenBank/DDBJ databases">
        <title>Genome assembly of Pristionchus species.</title>
        <authorList>
            <person name="Yoshida K."/>
            <person name="Sommer R.J."/>
        </authorList>
    </citation>
    <scope>NUCLEOTIDE SEQUENCE</scope>
    <source>
        <strain evidence="1">RS5133</strain>
    </source>
</reference>
<comment type="caution">
    <text evidence="1">The sequence shown here is derived from an EMBL/GenBank/DDBJ whole genome shotgun (WGS) entry which is preliminary data.</text>
</comment>
<dbReference type="Proteomes" id="UP001432322">
    <property type="component" value="Unassembled WGS sequence"/>
</dbReference>
<feature type="non-terminal residue" evidence="1">
    <location>
        <position position="77"/>
    </location>
</feature>
<feature type="non-terminal residue" evidence="1">
    <location>
        <position position="1"/>
    </location>
</feature>
<name>A0AAV5W9L4_9BILA</name>
<proteinExistence type="predicted"/>
<keyword evidence="2" id="KW-1185">Reference proteome</keyword>